<gene>
    <name evidence="2" type="ORF">LARV_01333</name>
</gene>
<keyword evidence="3" id="KW-1185">Reference proteome</keyword>
<evidence type="ECO:0000256" key="1">
    <source>
        <dbReference type="SAM" id="Phobius"/>
    </source>
</evidence>
<organism evidence="2">
    <name type="scientific">Longilinea arvoryzae</name>
    <dbReference type="NCBI Taxonomy" id="360412"/>
    <lineage>
        <taxon>Bacteria</taxon>
        <taxon>Bacillati</taxon>
        <taxon>Chloroflexota</taxon>
        <taxon>Anaerolineae</taxon>
        <taxon>Anaerolineales</taxon>
        <taxon>Anaerolineaceae</taxon>
        <taxon>Longilinea</taxon>
    </lineage>
</organism>
<protein>
    <submittedName>
        <fullName evidence="2">Uncharacterized protein</fullName>
    </submittedName>
</protein>
<dbReference type="OrthoDB" id="9554261at2"/>
<sequence>MKNSKGIWKKTVVLTLVGDLAFWLANFAISRTSIAAEYRAAMSISYYPMLLESLIGGLTIGFGVSYSLLCFFDRIPVKDPILKSVTLSAAALVIVTILPGGPSSFYATNNVVRYFIISTVINVIRILALGLAIGCVYKRKYKNMGHFVVAARPVGLDEGHNHGIPGHKSKQMASITSIRKATGNFARSMDCLFEKQKRKV</sequence>
<dbReference type="STRING" id="360412.LARV_01333"/>
<dbReference type="RefSeq" id="WP_152031735.1">
    <property type="nucleotide sequence ID" value="NZ_DF967972.1"/>
</dbReference>
<evidence type="ECO:0000313" key="3">
    <source>
        <dbReference type="Proteomes" id="UP000055060"/>
    </source>
</evidence>
<feature type="transmembrane region" description="Helical" evidence="1">
    <location>
        <begin position="12"/>
        <end position="29"/>
    </location>
</feature>
<name>A0A0S7BIW7_9CHLR</name>
<dbReference type="AlphaFoldDB" id="A0A0S7BIW7"/>
<accession>A0A0S7BIW7</accession>
<proteinExistence type="predicted"/>
<dbReference type="EMBL" id="DF967972">
    <property type="protein sequence ID" value="GAP13578.1"/>
    <property type="molecule type" value="Genomic_DNA"/>
</dbReference>
<feature type="transmembrane region" description="Helical" evidence="1">
    <location>
        <begin position="114"/>
        <end position="137"/>
    </location>
</feature>
<evidence type="ECO:0000313" key="2">
    <source>
        <dbReference type="EMBL" id="GAP13578.1"/>
    </source>
</evidence>
<feature type="transmembrane region" description="Helical" evidence="1">
    <location>
        <begin position="49"/>
        <end position="72"/>
    </location>
</feature>
<keyword evidence="1" id="KW-0812">Transmembrane</keyword>
<keyword evidence="1" id="KW-1133">Transmembrane helix</keyword>
<feature type="transmembrane region" description="Helical" evidence="1">
    <location>
        <begin position="84"/>
        <end position="102"/>
    </location>
</feature>
<dbReference type="Proteomes" id="UP000055060">
    <property type="component" value="Unassembled WGS sequence"/>
</dbReference>
<reference evidence="2" key="1">
    <citation type="submission" date="2015-07" db="EMBL/GenBank/DDBJ databases">
        <title>Draft Genome Sequences of Anaerolinea thermolimosa IMO-1, Bellilinea caldifistulae GOMI-1, Leptolinea tardivitalis YMTK-2, Levilinea saccharolytica KIBI-1,Longilinea arvoryzae KOME-1, Previously Described as Members of the Anaerolineaceae (Chloroflexi).</title>
        <authorList>
            <person name="Sekiguchi Y."/>
            <person name="Ohashi A."/>
            <person name="Matsuura N."/>
            <person name="Tourlousse M.D."/>
        </authorList>
    </citation>
    <scope>NUCLEOTIDE SEQUENCE [LARGE SCALE GENOMIC DNA]</scope>
    <source>
        <strain evidence="2">KOME-1</strain>
    </source>
</reference>
<keyword evidence="1" id="KW-0472">Membrane</keyword>